<dbReference type="EMBL" id="JACLAW010000003">
    <property type="protein sequence ID" value="MBC2664865.1"/>
    <property type="molecule type" value="Genomic_DNA"/>
</dbReference>
<dbReference type="SMART" id="SM00935">
    <property type="entry name" value="OmpH"/>
    <property type="match status" value="1"/>
</dbReference>
<dbReference type="GO" id="GO:0051082">
    <property type="term" value="F:unfolded protein binding"/>
    <property type="evidence" value="ECO:0007669"/>
    <property type="project" value="InterPro"/>
</dbReference>
<dbReference type="Pfam" id="PF03938">
    <property type="entry name" value="OmpH"/>
    <property type="match status" value="1"/>
</dbReference>
<dbReference type="Gene3D" id="3.30.910.20">
    <property type="entry name" value="Skp domain"/>
    <property type="match status" value="1"/>
</dbReference>
<accession>A0A7X1FQ18</accession>
<comment type="caution">
    <text evidence="3">The sequence shown here is derived from an EMBL/GenBank/DDBJ whole genome shotgun (WGS) entry which is preliminary data.</text>
</comment>
<feature type="signal peptide" evidence="2">
    <location>
        <begin position="1"/>
        <end position="24"/>
    </location>
</feature>
<dbReference type="RefSeq" id="WP_185663121.1">
    <property type="nucleotide sequence ID" value="NZ_JACLAW010000003.1"/>
</dbReference>
<evidence type="ECO:0000313" key="4">
    <source>
        <dbReference type="Proteomes" id="UP000566813"/>
    </source>
</evidence>
<dbReference type="InterPro" id="IPR005632">
    <property type="entry name" value="Chaperone_Skp"/>
</dbReference>
<sequence>MTKSLVSAALGAALVLGMATPALAQQRPAAAAAATGTVVNGIAWANIEAAEAGTNAFKTAESQRPVTYKAQYDQAEARSQALNAQIKPLVDKFNADRAAAAPNQASLQQQAQAIQQIQQGGQAELQRILQPVAYSQAYVAEQIEGKLQQAVDAAMTKRGVTLLLKPESLLQVSGQAYNLTPEVTAQLNTLIPTAQLVPPAGWEPREVREAKAQQAAQAGQAAPAAAAAPAASAKPGQPSRN</sequence>
<feature type="region of interest" description="Disordered" evidence="1">
    <location>
        <begin position="201"/>
        <end position="241"/>
    </location>
</feature>
<name>A0A7X1FQ18_9SPHN</name>
<reference evidence="3 4" key="1">
    <citation type="submission" date="2020-08" db="EMBL/GenBank/DDBJ databases">
        <title>The genome sequence of type strain Novosphingobium flavum NBRC 111647.</title>
        <authorList>
            <person name="Liu Y."/>
        </authorList>
    </citation>
    <scope>NUCLEOTIDE SEQUENCE [LARGE SCALE GENOMIC DNA]</scope>
    <source>
        <strain evidence="3 4">NBRC 111647</strain>
    </source>
</reference>
<gene>
    <name evidence="3" type="ORF">H7F51_04980</name>
</gene>
<feature type="chain" id="PRO_5031300942" evidence="2">
    <location>
        <begin position="25"/>
        <end position="241"/>
    </location>
</feature>
<evidence type="ECO:0000313" key="3">
    <source>
        <dbReference type="EMBL" id="MBC2664865.1"/>
    </source>
</evidence>
<keyword evidence="4" id="KW-1185">Reference proteome</keyword>
<dbReference type="SUPFAM" id="SSF111384">
    <property type="entry name" value="OmpH-like"/>
    <property type="match status" value="1"/>
</dbReference>
<evidence type="ECO:0000256" key="2">
    <source>
        <dbReference type="SAM" id="SignalP"/>
    </source>
</evidence>
<protein>
    <submittedName>
        <fullName evidence="3">OmpH family outer membrane protein</fullName>
    </submittedName>
</protein>
<dbReference type="AlphaFoldDB" id="A0A7X1FQ18"/>
<evidence type="ECO:0000256" key="1">
    <source>
        <dbReference type="SAM" id="MobiDB-lite"/>
    </source>
</evidence>
<organism evidence="3 4">
    <name type="scientific">Novosphingobium flavum</name>
    <dbReference type="NCBI Taxonomy" id="1778672"/>
    <lineage>
        <taxon>Bacteria</taxon>
        <taxon>Pseudomonadati</taxon>
        <taxon>Pseudomonadota</taxon>
        <taxon>Alphaproteobacteria</taxon>
        <taxon>Sphingomonadales</taxon>
        <taxon>Sphingomonadaceae</taxon>
        <taxon>Novosphingobium</taxon>
    </lineage>
</organism>
<dbReference type="Proteomes" id="UP000566813">
    <property type="component" value="Unassembled WGS sequence"/>
</dbReference>
<proteinExistence type="predicted"/>
<keyword evidence="2" id="KW-0732">Signal</keyword>
<feature type="compositionally biased region" description="Low complexity" evidence="1">
    <location>
        <begin position="212"/>
        <end position="241"/>
    </location>
</feature>
<dbReference type="InterPro" id="IPR024930">
    <property type="entry name" value="Skp_dom_sf"/>
</dbReference>